<sequence>MVNYKHLNFKANTLAGKIALAIMYFLPLLLLFYPTSWEWNNYWFFFLLKLYLVTLYYVAIGLGSFIDSKLRKHFDRTKN</sequence>
<accession>A0ABR5PUV6</accession>
<dbReference type="EMBL" id="AYZO01000017">
    <property type="protein sequence ID" value="KRN11822.1"/>
    <property type="molecule type" value="Genomic_DNA"/>
</dbReference>
<protein>
    <submittedName>
        <fullName evidence="2">Uncharacterized protein</fullName>
    </submittedName>
</protein>
<dbReference type="Proteomes" id="UP000051521">
    <property type="component" value="Unassembled WGS sequence"/>
</dbReference>
<keyword evidence="1" id="KW-0472">Membrane</keyword>
<organism evidence="2 3">
    <name type="scientific">Lactobacillus gigeriorum DSM 23908 = CRBIP 24.85</name>
    <dbReference type="NCBI Taxonomy" id="1423751"/>
    <lineage>
        <taxon>Bacteria</taxon>
        <taxon>Bacillati</taxon>
        <taxon>Bacillota</taxon>
        <taxon>Bacilli</taxon>
        <taxon>Lactobacillales</taxon>
        <taxon>Lactobacillaceae</taxon>
        <taxon>Lactobacillus</taxon>
    </lineage>
</organism>
<reference evidence="2 3" key="1">
    <citation type="journal article" date="2015" name="Genome Announc.">
        <title>Expanding the biotechnology potential of lactobacilli through comparative genomics of 213 strains and associated genera.</title>
        <authorList>
            <person name="Sun Z."/>
            <person name="Harris H.M."/>
            <person name="McCann A."/>
            <person name="Guo C."/>
            <person name="Argimon S."/>
            <person name="Zhang W."/>
            <person name="Yang X."/>
            <person name="Jeffery I.B."/>
            <person name="Cooney J.C."/>
            <person name="Kagawa T.F."/>
            <person name="Liu W."/>
            <person name="Song Y."/>
            <person name="Salvetti E."/>
            <person name="Wrobel A."/>
            <person name="Rasinkangas P."/>
            <person name="Parkhill J."/>
            <person name="Rea M.C."/>
            <person name="O'Sullivan O."/>
            <person name="Ritari J."/>
            <person name="Douillard F.P."/>
            <person name="Paul Ross R."/>
            <person name="Yang R."/>
            <person name="Briner A.E."/>
            <person name="Felis G.E."/>
            <person name="de Vos W.M."/>
            <person name="Barrangou R."/>
            <person name="Klaenhammer T.R."/>
            <person name="Caufield P.W."/>
            <person name="Cui Y."/>
            <person name="Zhang H."/>
            <person name="O'Toole P.W."/>
        </authorList>
    </citation>
    <scope>NUCLEOTIDE SEQUENCE [LARGE SCALE GENOMIC DNA]</scope>
    <source>
        <strain evidence="2 3">DSM 23908</strain>
    </source>
</reference>
<gene>
    <name evidence="2" type="ORF">FC38_GL000514</name>
</gene>
<evidence type="ECO:0000256" key="1">
    <source>
        <dbReference type="SAM" id="Phobius"/>
    </source>
</evidence>
<keyword evidence="3" id="KW-1185">Reference proteome</keyword>
<keyword evidence="1" id="KW-0812">Transmembrane</keyword>
<feature type="transmembrane region" description="Helical" evidence="1">
    <location>
        <begin position="42"/>
        <end position="66"/>
    </location>
</feature>
<comment type="caution">
    <text evidence="2">The sequence shown here is derived from an EMBL/GenBank/DDBJ whole genome shotgun (WGS) entry which is preliminary data.</text>
</comment>
<name>A0ABR5PUV6_9LACO</name>
<evidence type="ECO:0000313" key="2">
    <source>
        <dbReference type="EMBL" id="KRN11822.1"/>
    </source>
</evidence>
<evidence type="ECO:0000313" key="3">
    <source>
        <dbReference type="Proteomes" id="UP000051521"/>
    </source>
</evidence>
<keyword evidence="1" id="KW-1133">Transmembrane helix</keyword>
<proteinExistence type="predicted"/>
<feature type="transmembrane region" description="Helical" evidence="1">
    <location>
        <begin position="14"/>
        <end position="36"/>
    </location>
</feature>